<feature type="compositionally biased region" description="Low complexity" evidence="6">
    <location>
        <begin position="677"/>
        <end position="690"/>
    </location>
</feature>
<dbReference type="InterPro" id="IPR038765">
    <property type="entry name" value="Papain-like_cys_pep_sf"/>
</dbReference>
<feature type="compositionally biased region" description="Acidic residues" evidence="6">
    <location>
        <begin position="45"/>
        <end position="65"/>
    </location>
</feature>
<dbReference type="SUPFAM" id="SSF54001">
    <property type="entry name" value="Cysteine proteinases"/>
    <property type="match status" value="1"/>
</dbReference>
<dbReference type="PANTHER" id="PTHR10183">
    <property type="entry name" value="CALPAIN"/>
    <property type="match status" value="1"/>
</dbReference>
<keyword evidence="4 5" id="KW-0788">Thiol protease</keyword>
<organism evidence="8 9">
    <name type="scientific">Phormidium yuhuli AB48</name>
    <dbReference type="NCBI Taxonomy" id="2940671"/>
    <lineage>
        <taxon>Bacteria</taxon>
        <taxon>Bacillati</taxon>
        <taxon>Cyanobacteriota</taxon>
        <taxon>Cyanophyceae</taxon>
        <taxon>Oscillatoriophycideae</taxon>
        <taxon>Oscillatoriales</taxon>
        <taxon>Oscillatoriaceae</taxon>
        <taxon>Phormidium</taxon>
        <taxon>Phormidium yuhuli</taxon>
    </lineage>
</organism>
<keyword evidence="2 5" id="KW-0645">Protease</keyword>
<feature type="active site" evidence="5">
    <location>
        <position position="1810"/>
    </location>
</feature>
<dbReference type="RefSeq" id="WP_252663436.1">
    <property type="nucleotide sequence ID" value="NZ_CP098611.1"/>
</dbReference>
<evidence type="ECO:0000313" key="9">
    <source>
        <dbReference type="Proteomes" id="UP001056708"/>
    </source>
</evidence>
<dbReference type="Proteomes" id="UP001056708">
    <property type="component" value="Chromosome"/>
</dbReference>
<feature type="compositionally biased region" description="Acidic residues" evidence="6">
    <location>
        <begin position="494"/>
        <end position="577"/>
    </location>
</feature>
<comment type="similarity">
    <text evidence="1">Belongs to the peptidase C2 family.</text>
</comment>
<dbReference type="PROSITE" id="PS50203">
    <property type="entry name" value="CALPAIN_CAT"/>
    <property type="match status" value="1"/>
</dbReference>
<evidence type="ECO:0000256" key="2">
    <source>
        <dbReference type="ARBA" id="ARBA00022670"/>
    </source>
</evidence>
<evidence type="ECO:0000256" key="4">
    <source>
        <dbReference type="ARBA" id="ARBA00022807"/>
    </source>
</evidence>
<evidence type="ECO:0000256" key="5">
    <source>
        <dbReference type="PROSITE-ProRule" id="PRU00239"/>
    </source>
</evidence>
<feature type="compositionally biased region" description="Low complexity" evidence="6">
    <location>
        <begin position="630"/>
        <end position="639"/>
    </location>
</feature>
<proteinExistence type="inferred from homology"/>
<accession>A0ABY5AR83</accession>
<dbReference type="Pfam" id="PF00648">
    <property type="entry name" value="Peptidase_C2"/>
    <property type="match status" value="1"/>
</dbReference>
<gene>
    <name evidence="8" type="ORF">NEA10_01325</name>
</gene>
<feature type="region of interest" description="Disordered" evidence="6">
    <location>
        <begin position="34"/>
        <end position="260"/>
    </location>
</feature>
<evidence type="ECO:0000313" key="8">
    <source>
        <dbReference type="EMBL" id="USR91411.1"/>
    </source>
</evidence>
<evidence type="ECO:0000259" key="7">
    <source>
        <dbReference type="PROSITE" id="PS50203"/>
    </source>
</evidence>
<dbReference type="InterPro" id="IPR001300">
    <property type="entry name" value="Peptidase_C2_calpain_cat"/>
</dbReference>
<evidence type="ECO:0000256" key="3">
    <source>
        <dbReference type="ARBA" id="ARBA00022801"/>
    </source>
</evidence>
<feature type="compositionally biased region" description="Acidic residues" evidence="6">
    <location>
        <begin position="589"/>
        <end position="606"/>
    </location>
</feature>
<feature type="compositionally biased region" description="Acidic residues" evidence="6">
    <location>
        <begin position="618"/>
        <end position="629"/>
    </location>
</feature>
<keyword evidence="3 5" id="KW-0378">Hydrolase</keyword>
<dbReference type="InterPro" id="IPR025193">
    <property type="entry name" value="DUF4114"/>
</dbReference>
<dbReference type="Gene3D" id="6.10.250.1010">
    <property type="match status" value="1"/>
</dbReference>
<dbReference type="InterPro" id="IPR022684">
    <property type="entry name" value="Calpain_cysteine_protease"/>
</dbReference>
<dbReference type="EMBL" id="CP098611">
    <property type="protein sequence ID" value="USR91411.1"/>
    <property type="molecule type" value="Genomic_DNA"/>
</dbReference>
<feature type="active site" evidence="5">
    <location>
        <position position="1628"/>
    </location>
</feature>
<reference evidence="8" key="1">
    <citation type="submission" date="2022-06" db="EMBL/GenBank/DDBJ databases">
        <title>Genome sequence of Phormidium yuhuli AB48 isolated from an industrial photobioreactor environment.</title>
        <authorList>
            <person name="Qiu Y."/>
            <person name="Noonan A.J.C."/>
            <person name="Dofher K."/>
            <person name="Koch M."/>
            <person name="Kieft B."/>
            <person name="Lin X."/>
            <person name="Ziels R.M."/>
            <person name="Hallam S.J."/>
        </authorList>
    </citation>
    <scope>NUCLEOTIDE SEQUENCE</scope>
    <source>
        <strain evidence="8">AB48</strain>
    </source>
</reference>
<evidence type="ECO:0000256" key="6">
    <source>
        <dbReference type="SAM" id="MobiDB-lite"/>
    </source>
</evidence>
<feature type="active site" evidence="5">
    <location>
        <position position="1794"/>
    </location>
</feature>
<dbReference type="Pfam" id="PF13448">
    <property type="entry name" value="DUF4114"/>
    <property type="match status" value="1"/>
</dbReference>
<keyword evidence="9" id="KW-1185">Reference proteome</keyword>
<feature type="domain" description="Calpain catalytic" evidence="7">
    <location>
        <begin position="1618"/>
        <end position="1841"/>
    </location>
</feature>
<protein>
    <submittedName>
        <fullName evidence="8">DUF4114 domain-containing protein</fullName>
    </submittedName>
</protein>
<dbReference type="PANTHER" id="PTHR10183:SF379">
    <property type="entry name" value="CALPAIN-5"/>
    <property type="match status" value="1"/>
</dbReference>
<evidence type="ECO:0000256" key="1">
    <source>
        <dbReference type="ARBA" id="ARBA00007623"/>
    </source>
</evidence>
<feature type="compositionally biased region" description="Acidic residues" evidence="6">
    <location>
        <begin position="104"/>
        <end position="260"/>
    </location>
</feature>
<name>A0ABY5AR83_9CYAN</name>
<sequence>MFLSNFAAWLTHQLKQERRQQEQLEDLTQTFILEPIYTPSGITDGGDDSEGLDLDPIDDLSDIDDLSNSSDWDGDDSSDEVMDEGDESLGDDEGEMVEDPVNLDNDDISDEDIGEEIPFVDESEEGETDADEEISDELDESEEGETDADEEISDELDESEEGETDADEEISDELDESKEGETDADEEISDELDESETDDDISDEADELDESETDDDISDEAEDEEAGDAEAEDEVDDEDEDLLDDEDENEDDEDEDEDEVPFSFSVLDFNRGVFRVGSSGEVGVDFLFDGGAYQGEVAFFSLAGMEEMEFETTEEFIAEAARRAASGSEQGHIVISVADEGARFTGSLMGERDHNSGVYQGVKTFNMTPGDEFGVMLVPNGRVSEVVNNPSIGGSRRPLFSLSTANPNDEFHLGQIADLTGDGNTFVFEDKRFEISDYDYDDVIFQIRGAVGDAVYVGDVIAPELDWRETELGQELVSYAKGERSSDDPIVDQPVEDDPVAEEDDPVTEEDDPVAEEDDPVTEEDDPVAEEDDPVAEEDDPVTEEDDPVAEEDDPVAEEDDPVAEEDDPVAEEEPEVEAPNVIETEVSPTDDVETLDSPFADDEILRDDWERSTAYTEGEDIPDDDVPDTVDPSTVVNPWDIDRESFLENLNPEEDGFGNSLIDNPNGEQQAGRSQNNPDDFPPDGFGNPINQAPVVTTYDSRLNTGSSIQASNFFSVYDPDGDPIQNYWFYDNNNNGNSGYLTLNGVKQDGGFFVNSSQLNNVRFVAGSEPGVDTITVQAYDGQNWSRGSFAQLTTQQANRAPVVTARDHQLHLGTSVAASDLFDAYDPDGDPILGYWFDDFTQGSTTGYFTVNGLKFQNSFTVNGLKIPNGWNFVAAKDLDKVRFVAGSEPGVDKVQFFAIDSRNAMGSSKIISLETIPNNRAPVVSASPRTVNSGSSTSISQFFTVTDADGDTMTRYSFRDDNSDSTSGYFTVNGVKKTGYFTVSGDQLHTVRFVGGSEAAEDRIRINAHDGTTWGRAAYTTITTQPVNRAPVVSASPQTVNSGSSTSISQFFTVTDADGDTMTRYSFRDDNSDSTSGYFTVNGVKKTGYFTVSGDQLHTVRFVGGSEAAEDRIRINAHDGTTWGRAAYTTITTQPVNRAPVVSASPQTVNSGSSTSISQFFTVTDADGDTMTRYSFRDDNSDSTSGYFTVNGVKKTGYFTVSGDQLHTVRFVGGSEAAEDRIRINAHDGTTWGRAAYTTITTQPVNRPPVVRTNDQTVKRGQSITPNFTVTDADGDTITRYAIYDGNTNSNSGYFTLNGVKQSAGQVISFNANQLSGLKFVGGSTATTDNLFIAAYDGKDWSSWSQYTVTTQGGSAPTVNIQNATVKANTAMSLNFTTSDKDGDQVTRYEFFDSNAQATSGYFTVNGVRQAAGRSFFVDADKLHTVKFVGGAAASTDRIAVRATDGIDGWGEWSYVNFTTQAPVTNDWFDLNIKDTTIRALARERFQDGILCRDDMIYIFDSAKDGGVVDANELADLKILSSDVSYIKMADHARVLSQKIAHGNNANEKYLGQSLGNLYAGSSADHLQKLIDKHFFGKDLPNVNGDFTYSDGTTIDLKYMYAQGELFQNGIEYSDIHQGIVGNCYYLAALAGVALQDAQKIEDMFIDNGDGTYTVRFFNNGKADYVTVNRFLPTYGSGYLAFAKVGMSDNWWGGQQQNTVSNTNNELWVALAEKAYAQINEAGWIGQDGTNSYKGIERGWMHGPVDQVANWSGGLSSIPSSSQILQNFNNGKVVTFGSKETPQSPVVKTHAYTLVDYVNGKFKLFNPWGIGNRQDGGYVYQTWEQLVNNFSAYTVNG</sequence>
<dbReference type="SMART" id="SM00230">
    <property type="entry name" value="CysPc"/>
    <property type="match status" value="1"/>
</dbReference>
<feature type="compositionally biased region" description="Acidic residues" evidence="6">
    <location>
        <begin position="72"/>
        <end position="98"/>
    </location>
</feature>
<feature type="region of interest" description="Disordered" evidence="6">
    <location>
        <begin position="479"/>
        <end position="693"/>
    </location>
</feature>
<feature type="compositionally biased region" description="Polar residues" evidence="6">
    <location>
        <begin position="662"/>
        <end position="676"/>
    </location>
</feature>